<protein>
    <submittedName>
        <fullName evidence="2">Class I SAM-dependent methyltransferase</fullName>
    </submittedName>
</protein>
<evidence type="ECO:0000313" key="3">
    <source>
        <dbReference type="Proteomes" id="UP001164693"/>
    </source>
</evidence>
<dbReference type="InterPro" id="IPR041698">
    <property type="entry name" value="Methyltransf_25"/>
</dbReference>
<dbReference type="SUPFAM" id="SSF53335">
    <property type="entry name" value="S-adenosyl-L-methionine-dependent methyltransferases"/>
    <property type="match status" value="1"/>
</dbReference>
<dbReference type="GO" id="GO:0032259">
    <property type="term" value="P:methylation"/>
    <property type="evidence" value="ECO:0007669"/>
    <property type="project" value="UniProtKB-KW"/>
</dbReference>
<gene>
    <name evidence="2" type="ORF">M6B22_00875</name>
</gene>
<dbReference type="PANTHER" id="PTHR43591">
    <property type="entry name" value="METHYLTRANSFERASE"/>
    <property type="match status" value="1"/>
</dbReference>
<reference evidence="2" key="1">
    <citation type="submission" date="2022-05" db="EMBL/GenBank/DDBJ databases">
        <title>Jatrophihabitans sp. SB3-54 whole genome sequence.</title>
        <authorList>
            <person name="Suh M.K."/>
            <person name="Eom M.K."/>
            <person name="Kim J.S."/>
            <person name="Kim H.S."/>
            <person name="Do H.E."/>
            <person name="Shin Y.K."/>
            <person name="Lee J.-S."/>
        </authorList>
    </citation>
    <scope>NUCLEOTIDE SEQUENCE</scope>
    <source>
        <strain evidence="2">SB3-54</strain>
    </source>
</reference>
<dbReference type="Gene3D" id="3.40.50.150">
    <property type="entry name" value="Vaccinia Virus protein VP39"/>
    <property type="match status" value="1"/>
</dbReference>
<keyword evidence="2" id="KW-0808">Transferase</keyword>
<dbReference type="CDD" id="cd02440">
    <property type="entry name" value="AdoMet_MTases"/>
    <property type="match status" value="1"/>
</dbReference>
<keyword evidence="2" id="KW-0489">Methyltransferase</keyword>
<dbReference type="Pfam" id="PF13649">
    <property type="entry name" value="Methyltransf_25"/>
    <property type="match status" value="1"/>
</dbReference>
<organism evidence="2 3">
    <name type="scientific">Jatrophihabitans cynanchi</name>
    <dbReference type="NCBI Taxonomy" id="2944128"/>
    <lineage>
        <taxon>Bacteria</taxon>
        <taxon>Bacillati</taxon>
        <taxon>Actinomycetota</taxon>
        <taxon>Actinomycetes</taxon>
        <taxon>Jatrophihabitantales</taxon>
        <taxon>Jatrophihabitantaceae</taxon>
        <taxon>Jatrophihabitans</taxon>
    </lineage>
</organism>
<feature type="domain" description="Methyltransferase" evidence="1">
    <location>
        <begin position="49"/>
        <end position="141"/>
    </location>
</feature>
<dbReference type="GO" id="GO:0008168">
    <property type="term" value="F:methyltransferase activity"/>
    <property type="evidence" value="ECO:0007669"/>
    <property type="project" value="UniProtKB-KW"/>
</dbReference>
<dbReference type="Proteomes" id="UP001164693">
    <property type="component" value="Chromosome"/>
</dbReference>
<evidence type="ECO:0000259" key="1">
    <source>
        <dbReference type="Pfam" id="PF13649"/>
    </source>
</evidence>
<accession>A0ABY7JZE9</accession>
<dbReference type="EMBL" id="CP097463">
    <property type="protein sequence ID" value="WAX57335.1"/>
    <property type="molecule type" value="Genomic_DNA"/>
</dbReference>
<name>A0ABY7JZE9_9ACTN</name>
<evidence type="ECO:0000313" key="2">
    <source>
        <dbReference type="EMBL" id="WAX57335.1"/>
    </source>
</evidence>
<dbReference type="InterPro" id="IPR029063">
    <property type="entry name" value="SAM-dependent_MTases_sf"/>
</dbReference>
<proteinExistence type="predicted"/>
<keyword evidence="3" id="KW-1185">Reference proteome</keyword>
<sequence>MSARFYDHAVPDPIYAHPRLALAYDTFDGPRDDLAAYLAIADELAARRIVDLGCGTGCLALLLAPDRQVIAVDPARASLDVARAKPGADQVTWIEGDASAIPAGAQADLIVMTGNAAQAVLTDHDWTAMLRHVRRSLALGGCFTFETRRPERRAWEEWAVDTAPVTADVPGLGPVEQRRELTTVDLPLVSFRYTYRLLNDNTTLTSDSTLRFRDEDELTTSLEAEGLGIREIREAPDRPGREFVVLAQRRSI</sequence>